<dbReference type="EMBL" id="JANBUJ010000611">
    <property type="protein sequence ID" value="KAJ2771028.1"/>
    <property type="molecule type" value="Genomic_DNA"/>
</dbReference>
<name>A0ACC1K135_9FUNG</name>
<organism evidence="1 2">
    <name type="scientific">Coemansia nantahalensis</name>
    <dbReference type="NCBI Taxonomy" id="2789366"/>
    <lineage>
        <taxon>Eukaryota</taxon>
        <taxon>Fungi</taxon>
        <taxon>Fungi incertae sedis</taxon>
        <taxon>Zoopagomycota</taxon>
        <taxon>Kickxellomycotina</taxon>
        <taxon>Kickxellomycetes</taxon>
        <taxon>Kickxellales</taxon>
        <taxon>Kickxellaceae</taxon>
        <taxon>Coemansia</taxon>
    </lineage>
</organism>
<dbReference type="Proteomes" id="UP001140234">
    <property type="component" value="Unassembled WGS sequence"/>
</dbReference>
<proteinExistence type="predicted"/>
<reference evidence="1" key="1">
    <citation type="submission" date="2022-07" db="EMBL/GenBank/DDBJ databases">
        <title>Phylogenomic reconstructions and comparative analyses of Kickxellomycotina fungi.</title>
        <authorList>
            <person name="Reynolds N.K."/>
            <person name="Stajich J.E."/>
            <person name="Barry K."/>
            <person name="Grigoriev I.V."/>
            <person name="Crous P."/>
            <person name="Smith M.E."/>
        </authorList>
    </citation>
    <scope>NUCLEOTIDE SEQUENCE</scope>
    <source>
        <strain evidence="1">CBS 109366</strain>
    </source>
</reference>
<protein>
    <submittedName>
        <fullName evidence="1">Uncharacterized protein</fullName>
    </submittedName>
</protein>
<gene>
    <name evidence="1" type="ORF">IWQ57_002395</name>
</gene>
<sequence length="374" mass="38474">MSSPALSPSAAGTPGSQTPPSERALSAHSDLDEQSSLSEDIQLLRSCESCRRKKRKCSGDRPSCTRCKAQGESCTYRPTARFLKPRADGDPLAQRKAQHAKKKRASIATTPLYRMCGSASPAHAAHTARPRAASVLAALRNGHHQQFAASPADLMYGPPLGAAHAGLPPAALCAAVGASPQPGLAPATSASGLAYMSTTATPSGGSLSAFSWCDDESPSLVQPVSDQQYLYPQCLGTSQPAADYTQMLASAITQQQAAAALISAASMGATPMMYPSQPHNASPMPDMPAAYFPAGAHAQQLASLTSWPAAYPDPALLGAAMALPVPMAPTIQSLLPPARAMPADAGDGAAASYAGALDAILPQSKNALSEWFAQ</sequence>
<evidence type="ECO:0000313" key="1">
    <source>
        <dbReference type="EMBL" id="KAJ2771028.1"/>
    </source>
</evidence>
<keyword evidence="2" id="KW-1185">Reference proteome</keyword>
<comment type="caution">
    <text evidence="1">The sequence shown here is derived from an EMBL/GenBank/DDBJ whole genome shotgun (WGS) entry which is preliminary data.</text>
</comment>
<accession>A0ACC1K135</accession>
<evidence type="ECO:0000313" key="2">
    <source>
        <dbReference type="Proteomes" id="UP001140234"/>
    </source>
</evidence>